<dbReference type="PANTHER" id="PTHR43433:SF5">
    <property type="entry name" value="AB HYDROLASE-1 DOMAIN-CONTAINING PROTEIN"/>
    <property type="match status" value="1"/>
</dbReference>
<dbReference type="InterPro" id="IPR029058">
    <property type="entry name" value="AB_hydrolase_fold"/>
</dbReference>
<dbReference type="AlphaFoldDB" id="A0A0W1A674"/>
<dbReference type="Proteomes" id="UP000054662">
    <property type="component" value="Unassembled WGS sequence"/>
</dbReference>
<dbReference type="PATRIC" id="fig|45076.6.peg.2269"/>
<dbReference type="PRINTS" id="PR00793">
    <property type="entry name" value="PROAMNOPTASE"/>
</dbReference>
<organism evidence="4 5">
    <name type="scientific">Legionella worsleiensis</name>
    <dbReference type="NCBI Taxonomy" id="45076"/>
    <lineage>
        <taxon>Bacteria</taxon>
        <taxon>Pseudomonadati</taxon>
        <taxon>Pseudomonadota</taxon>
        <taxon>Gammaproteobacteria</taxon>
        <taxon>Legionellales</taxon>
        <taxon>Legionellaceae</taxon>
        <taxon>Legionella</taxon>
    </lineage>
</organism>
<dbReference type="Gene3D" id="3.40.50.1820">
    <property type="entry name" value="alpha/beta hydrolase"/>
    <property type="match status" value="1"/>
</dbReference>
<dbReference type="STRING" id="45076.Lwor_2072"/>
<dbReference type="OrthoDB" id="2086224at2"/>
<name>A0A0W1A674_9GAMM</name>
<evidence type="ECO:0000256" key="2">
    <source>
        <dbReference type="ARBA" id="ARBA00022801"/>
    </source>
</evidence>
<dbReference type="GO" id="GO:0008233">
    <property type="term" value="F:peptidase activity"/>
    <property type="evidence" value="ECO:0007669"/>
    <property type="project" value="InterPro"/>
</dbReference>
<evidence type="ECO:0000313" key="5">
    <source>
        <dbReference type="Proteomes" id="UP000054662"/>
    </source>
</evidence>
<dbReference type="GO" id="GO:0006508">
    <property type="term" value="P:proteolysis"/>
    <property type="evidence" value="ECO:0007669"/>
    <property type="project" value="InterPro"/>
</dbReference>
<dbReference type="InterPro" id="IPR000073">
    <property type="entry name" value="AB_hydrolase_1"/>
</dbReference>
<keyword evidence="2" id="KW-0378">Hydrolase</keyword>
<reference evidence="4 5" key="1">
    <citation type="submission" date="2015-11" db="EMBL/GenBank/DDBJ databases">
        <title>Genomic analysis of 38 Legionella species identifies large and diverse effector repertoires.</title>
        <authorList>
            <person name="Burstein D."/>
            <person name="Amaro F."/>
            <person name="Zusman T."/>
            <person name="Lifshitz Z."/>
            <person name="Cohen O."/>
            <person name="Gilbert J.A."/>
            <person name="Pupko T."/>
            <person name="Shuman H.A."/>
            <person name="Segal G."/>
        </authorList>
    </citation>
    <scope>NUCLEOTIDE SEQUENCE [LARGE SCALE GENOMIC DNA]</scope>
    <source>
        <strain evidence="4 5">ATCC 49508</strain>
    </source>
</reference>
<dbReference type="EMBL" id="LNZC01000027">
    <property type="protein sequence ID" value="KTD76847.1"/>
    <property type="molecule type" value="Genomic_DNA"/>
</dbReference>
<dbReference type="InterPro" id="IPR002410">
    <property type="entry name" value="Peptidase_S33"/>
</dbReference>
<sequence>MQKMMIIEIPVRSNVPKTELFVRITYKNEESLKTKPYVLMLPGGPGANHSHYRDYKCLKEDANIIFFDPRGCGLSQEGDPSTYTMDITIDDIHHVLQELKLEQVTVLGKSCGAMHALGFALRYPHQVSRLILAAGAASNAFLETAKAHVLAKGTEEQIKACELLWQGAFANKEEAEHYFTVMQPFYSWKKRHNEPVSRPLSIFPFSFKVLNEGFRTRVWDFDFTAQLSSVRCPTLILVGEEDWVTSVAYSQEMAQGIPDSKLMIFKNADHSMESDVPKEYFGAIRHFIKERTLEKIPVHSLFAVAKEAEEHITSYGCIL</sequence>
<evidence type="ECO:0000256" key="1">
    <source>
        <dbReference type="ARBA" id="ARBA00010088"/>
    </source>
</evidence>
<dbReference type="PRINTS" id="PR00111">
    <property type="entry name" value="ABHYDROLASE"/>
</dbReference>
<comment type="similarity">
    <text evidence="1">Belongs to the peptidase S33 family.</text>
</comment>
<dbReference type="PANTHER" id="PTHR43433">
    <property type="entry name" value="HYDROLASE, ALPHA/BETA FOLD FAMILY PROTEIN"/>
    <property type="match status" value="1"/>
</dbReference>
<dbReference type="SUPFAM" id="SSF53474">
    <property type="entry name" value="alpha/beta-Hydrolases"/>
    <property type="match status" value="1"/>
</dbReference>
<keyword evidence="5" id="KW-1185">Reference proteome</keyword>
<gene>
    <name evidence="4" type="primary">mhpC_4</name>
    <name evidence="4" type="ORF">Lwor_2072</name>
</gene>
<proteinExistence type="inferred from homology"/>
<dbReference type="InterPro" id="IPR050471">
    <property type="entry name" value="AB_hydrolase"/>
</dbReference>
<accession>A0A0W1A674</accession>
<evidence type="ECO:0000259" key="3">
    <source>
        <dbReference type="Pfam" id="PF00561"/>
    </source>
</evidence>
<dbReference type="RefSeq" id="WP_058493836.1">
    <property type="nucleotide sequence ID" value="NZ_CBCRUR010000031.1"/>
</dbReference>
<comment type="caution">
    <text evidence="4">The sequence shown here is derived from an EMBL/GenBank/DDBJ whole genome shotgun (WGS) entry which is preliminary data.</text>
</comment>
<evidence type="ECO:0000313" key="4">
    <source>
        <dbReference type="EMBL" id="KTD76847.1"/>
    </source>
</evidence>
<feature type="domain" description="AB hydrolase-1" evidence="3">
    <location>
        <begin position="37"/>
        <end position="271"/>
    </location>
</feature>
<protein>
    <submittedName>
        <fullName evidence="4">Lipolytic enzyme</fullName>
    </submittedName>
</protein>
<dbReference type="Pfam" id="PF00561">
    <property type="entry name" value="Abhydrolase_1"/>
    <property type="match status" value="1"/>
</dbReference>